<dbReference type="InterPro" id="IPR011639">
    <property type="entry name" value="MethylTrfase_TaqI-like_dom"/>
</dbReference>
<keyword evidence="5" id="KW-0949">S-adenosyl-L-methionine</keyword>
<dbReference type="PANTHER" id="PTHR33841:SF5">
    <property type="entry name" value="DNA METHYLASE (MODIFICATION METHYLASE) (METHYLTRANSFERASE)-RELATED"/>
    <property type="match status" value="1"/>
</dbReference>
<dbReference type="RefSeq" id="WP_158050350.1">
    <property type="nucleotide sequence ID" value="NZ_WAJR01000034.1"/>
</dbReference>
<gene>
    <name evidence="9" type="ORF">F8C90_09855</name>
</gene>
<comment type="catalytic activity">
    <reaction evidence="6">
        <text>a 2'-deoxyadenosine in DNA + S-adenosyl-L-methionine = an N(6)-methyl-2'-deoxyadenosine in DNA + S-adenosyl-L-homocysteine + H(+)</text>
        <dbReference type="Rhea" id="RHEA:15197"/>
        <dbReference type="Rhea" id="RHEA-COMP:12418"/>
        <dbReference type="Rhea" id="RHEA-COMP:12419"/>
        <dbReference type="ChEBI" id="CHEBI:15378"/>
        <dbReference type="ChEBI" id="CHEBI:57856"/>
        <dbReference type="ChEBI" id="CHEBI:59789"/>
        <dbReference type="ChEBI" id="CHEBI:90615"/>
        <dbReference type="ChEBI" id="CHEBI:90616"/>
        <dbReference type="EC" id="2.1.1.72"/>
    </reaction>
</comment>
<dbReference type="Pfam" id="PF06325">
    <property type="entry name" value="PrmA"/>
    <property type="match status" value="1"/>
</dbReference>
<dbReference type="InterPro" id="IPR050953">
    <property type="entry name" value="N4_N6_ade-DNA_methylase"/>
</dbReference>
<organism evidence="9 10">
    <name type="scientific">Ellagibacter isourolithinifaciens</name>
    <dbReference type="NCBI Taxonomy" id="2137581"/>
    <lineage>
        <taxon>Bacteria</taxon>
        <taxon>Bacillati</taxon>
        <taxon>Actinomycetota</taxon>
        <taxon>Coriobacteriia</taxon>
        <taxon>Eggerthellales</taxon>
        <taxon>Eggerthellaceae</taxon>
        <taxon>Ellagibacter</taxon>
    </lineage>
</organism>
<reference evidence="9 10" key="1">
    <citation type="submission" date="2019-09" db="EMBL/GenBank/DDBJ databases">
        <title>Whole genome shotgun sequencing (WGS) of Ellagibacter isourolithinifaciens DSM 104140(T) and Adlercreutzia muris DSM 29508(T).</title>
        <authorList>
            <person name="Stoll D.A."/>
            <person name="Danylec N."/>
            <person name="Huch M."/>
        </authorList>
    </citation>
    <scope>NUCLEOTIDE SEQUENCE [LARGE SCALE GENOMIC DNA]</scope>
    <source>
        <strain evidence="9 10">DSM 104140</strain>
    </source>
</reference>
<evidence type="ECO:0000256" key="6">
    <source>
        <dbReference type="ARBA" id="ARBA00047942"/>
    </source>
</evidence>
<evidence type="ECO:0000313" key="9">
    <source>
        <dbReference type="EMBL" id="KAB1636326.1"/>
    </source>
</evidence>
<accession>A0A6N6NLJ7</accession>
<name>A0A6N6NLJ7_9ACTN</name>
<dbReference type="GO" id="GO:0009007">
    <property type="term" value="F:site-specific DNA-methyltransferase (adenine-specific) activity"/>
    <property type="evidence" value="ECO:0007669"/>
    <property type="project" value="UniProtKB-EC"/>
</dbReference>
<dbReference type="OrthoDB" id="3169062at2"/>
<dbReference type="InterPro" id="IPR029063">
    <property type="entry name" value="SAM-dependent_MTases_sf"/>
</dbReference>
<evidence type="ECO:0000259" key="7">
    <source>
        <dbReference type="Pfam" id="PF07669"/>
    </source>
</evidence>
<evidence type="ECO:0000256" key="1">
    <source>
        <dbReference type="ARBA" id="ARBA00006594"/>
    </source>
</evidence>
<dbReference type="PRINTS" id="PR00507">
    <property type="entry name" value="N12N6MTFRASE"/>
</dbReference>
<feature type="domain" description="Type II methyltransferase M.TaqI-like" evidence="7">
    <location>
        <begin position="129"/>
        <end position="223"/>
    </location>
</feature>
<proteinExistence type="inferred from homology"/>
<dbReference type="SUPFAM" id="SSF53335">
    <property type="entry name" value="S-adenosyl-L-methionine-dependent methyltransferases"/>
    <property type="match status" value="1"/>
</dbReference>
<dbReference type="EC" id="2.1.1.72" evidence="2"/>
<dbReference type="PANTHER" id="PTHR33841">
    <property type="entry name" value="DNA METHYLTRANSFERASE YEEA-RELATED"/>
    <property type="match status" value="1"/>
</dbReference>
<protein>
    <recommendedName>
        <fullName evidence="2">site-specific DNA-methyltransferase (adenine-specific)</fullName>
        <ecNumber evidence="2">2.1.1.72</ecNumber>
    </recommendedName>
</protein>
<evidence type="ECO:0000313" key="10">
    <source>
        <dbReference type="Proteomes" id="UP000468668"/>
    </source>
</evidence>
<dbReference type="Gene3D" id="3.40.50.150">
    <property type="entry name" value="Vaccinia Virus protein VP39"/>
    <property type="match status" value="1"/>
</dbReference>
<dbReference type="Pfam" id="PF22837">
    <property type="entry name" value="M_Eco57I_C"/>
    <property type="match status" value="1"/>
</dbReference>
<comment type="caution">
    <text evidence="9">The sequence shown here is derived from an EMBL/GenBank/DDBJ whole genome shotgun (WGS) entry which is preliminary data.</text>
</comment>
<dbReference type="Proteomes" id="UP000468668">
    <property type="component" value="Unassembled WGS sequence"/>
</dbReference>
<dbReference type="CDD" id="cd02440">
    <property type="entry name" value="AdoMet_MTases"/>
    <property type="match status" value="1"/>
</dbReference>
<feature type="domain" description="Type II methyltransferase M.Eco57I C-terminal" evidence="8">
    <location>
        <begin position="281"/>
        <end position="477"/>
    </location>
</feature>
<dbReference type="Pfam" id="PF07669">
    <property type="entry name" value="Eco57I"/>
    <property type="match status" value="1"/>
</dbReference>
<comment type="similarity">
    <text evidence="1">Belongs to the N(4)/N(6)-methyltransferase family.</text>
</comment>
<evidence type="ECO:0000256" key="3">
    <source>
        <dbReference type="ARBA" id="ARBA00022603"/>
    </source>
</evidence>
<keyword evidence="3 9" id="KW-0489">Methyltransferase</keyword>
<evidence type="ECO:0000256" key="2">
    <source>
        <dbReference type="ARBA" id="ARBA00011900"/>
    </source>
</evidence>
<dbReference type="InterPro" id="IPR054520">
    <property type="entry name" value="M_Eco57I_C"/>
</dbReference>
<evidence type="ECO:0000256" key="4">
    <source>
        <dbReference type="ARBA" id="ARBA00022679"/>
    </source>
</evidence>
<sequence length="482" mass="53811">MVQKDKDQIWTVGDPIGDNYIASHSAAERRKNGSVYTPLRIVEMMISDAKSNIDPDIVVDCGCGSGRFALAAARAFPNAVIYAVDSSSLACEMCAENVRRNHLDKNIKILNLNFMDFELPSGRGKTLWIGNPPYVRHHEITKEEKNRLKQTAERLGVSASALSGLHVHFIAHIAELWQKGDYAELLTSAEWLDIGYGSFVRKLLTEKLPIEKIQLFDRKLQVFAGTNSTAIAFAFSDFDREAVDVVAPNGDLRLVNLRELRSSDRWFPLLDSSKIDRRNRGRELVPLGSMVSVHRGVVTGNNNFWVRPDRDLGDVPEELTVPIVSRAKEIMGDCEAQNHPEALKKLIVLPDNLESLPEPLRTAAARILEDGLTKGVDQGYIARSRRAWWSIKPPKAPAVMMTYMSRSGPTFVKNDKSLPMLNTIHGLYPKVKLSEHALSNLTEYLNLNVNSADGRVYCGGLVKYEPREVEAIMVPPLEVLEG</sequence>
<dbReference type="GO" id="GO:0006304">
    <property type="term" value="P:DNA modification"/>
    <property type="evidence" value="ECO:0007669"/>
    <property type="project" value="InterPro"/>
</dbReference>
<keyword evidence="4 9" id="KW-0808">Transferase</keyword>
<evidence type="ECO:0000256" key="5">
    <source>
        <dbReference type="ARBA" id="ARBA00022691"/>
    </source>
</evidence>
<keyword evidence="10" id="KW-1185">Reference proteome</keyword>
<dbReference type="AlphaFoldDB" id="A0A6N6NLJ7"/>
<evidence type="ECO:0000259" key="8">
    <source>
        <dbReference type="Pfam" id="PF22837"/>
    </source>
</evidence>
<dbReference type="GO" id="GO:0032259">
    <property type="term" value="P:methylation"/>
    <property type="evidence" value="ECO:0007669"/>
    <property type="project" value="UniProtKB-KW"/>
</dbReference>
<dbReference type="EMBL" id="WAJR01000034">
    <property type="protein sequence ID" value="KAB1636326.1"/>
    <property type="molecule type" value="Genomic_DNA"/>
</dbReference>
<dbReference type="GeneID" id="98658716"/>